<dbReference type="Proteomes" id="UP000515145">
    <property type="component" value="Chromosome 12"/>
</dbReference>
<dbReference type="InterPro" id="IPR028236">
    <property type="entry name" value="CPLANE1"/>
</dbReference>
<feature type="region of interest" description="Disordered" evidence="1">
    <location>
        <begin position="2271"/>
        <end position="2332"/>
    </location>
</feature>
<feature type="region of interest" description="Disordered" evidence="1">
    <location>
        <begin position="1887"/>
        <end position="1943"/>
    </location>
</feature>
<dbReference type="Pfam" id="PF15392">
    <property type="entry name" value="Joubert"/>
    <property type="match status" value="1"/>
</dbReference>
<dbReference type="PANTHER" id="PTHR14492:SF4">
    <property type="entry name" value="CILIOGENESIS AND PLANAR POLARITY EFFECTOR 1"/>
    <property type="match status" value="1"/>
</dbReference>
<dbReference type="RefSeq" id="XP_028274106.1">
    <property type="nucleotide sequence ID" value="XM_028418305.1"/>
</dbReference>
<feature type="compositionally biased region" description="Basic and acidic residues" evidence="1">
    <location>
        <begin position="1913"/>
        <end position="1922"/>
    </location>
</feature>
<feature type="compositionally biased region" description="Basic and acidic residues" evidence="1">
    <location>
        <begin position="3099"/>
        <end position="3117"/>
    </location>
</feature>
<feature type="compositionally biased region" description="Acidic residues" evidence="1">
    <location>
        <begin position="2791"/>
        <end position="2805"/>
    </location>
</feature>
<sequence length="3209" mass="357579">MELKLEVVLSSSIKRKKPWPRFCWLGQEKESVFLLDDKRISEINMVSGRTKKRTPKLHPLLNSVVTMASSQNGMWLCGLLLSGELFLWNRDKDLLKTAGAVPEVVQIIDAAQGNSTKLSLQVSWDGMHVLLVAVTGQVFLWECVDVKDLTGLRDGPVKGLWAHIEPLADTVLPSLQDKEAVQHSIFVKTEVMGDACLSAFVFTSGKNIIVTCLKIQWKEAHERADHVGYSIQWATKTYPMSRLTPPCQPVKSRGALVLAFSPDGCILAIVLNQRKPKDTQVLFVSTQNFVTVSSGLGGCGSKKMEIPSRYIRSYWVGSVSWSPGGLFLACMLKRGSLLMLPRLGGLLTLTSSGCNVDFGPAHFLPLHPLVTYRPPISAGKGEASPPSSSMSVRDVMRQRYSVTWHPRLLYLIVSDGYMATVMRVLDRHSPALLLRTLLKDASKNIEKASRILDKSQIHLSAWLESVSCLNLDSGLQDLTSTVTHGPNTTNSTVTAPVDEFTLPTFLRDQRTFGSTKEVLESIQSFFEDESEVDGPPAGSHMEDGGRLEFASMYDTLHALDTYTDTAPGSYFEKDFVERGRKALHHCKLEKLQSKLLTAWAFGMSLGKAVDQRALLLKHTLCYVVQFAALLHLNTSSVVQKGEKKCSISDCILNLIQAILSFLPWDGIHPDGPHCLGLVVEFTKLIVRLLLTPSPNSYHTSHLSSQSLSRVVLILHMVSDSLDHTYSMQQRNVWSSADKESSSQPPQLWSSDVYNVPLLQFERETNSSFEQPGLPVPQRPSSRLLGVWQLVYNITLQYMEELKHLKGYDGWEEEEQQISVIMSQIQTALQATGGRLEDGAALLSYPGEHLFLCGSYPKSADVWRLQICQERNNSCDRSVFQETRLCLALLYSLLSQYQLREAQELGDHMAQLLLHRVGGQRDNQTADSLPCPWLPMDLHSDTAYAVVQTLGRFMASYFTNQPLHILPPHNVAVLPPLHLPHAPGVGRLVLLCQVEVAKAIRQQHLSEVWTVDYAQDLLLIGGLLPETVWLAYHLGDWKSAVSLSLAYTSYCSDHLNFTRLRRRELHMLKDLEPESIFLSELECLLANKADSQMYTDINGDKSFTDLLEGEDWDLLQVSIQEILKASVMAGVNVMTSPLSSLLDTAKELCSSLPTLVPTGLYLPSPPLYCPQPSPNTQDRLGTTGQFAEVVCRHKVSGVLQRLLLLLRSGHCCHPAAQWYISHLRRARHLLHKIKKKYAYASVAEEEKAFPEGLLRFVTRSGFFRRGPNKDGHLDGDTIQTIFCFRELCALCWMLHVRDQLSIHCRKYQAARQRGIDEQTSDSEVNSACVKAIQWACRFLPFARFLNAEEILQDILLSLVSELPPVSLVADMLVRAFPKEEESVRVPLREKYNSLRQRLVQCTVLEEEKEEANELMMLLIQDKLRQRRKHLARLQRHLGPPVLHLWEKEEEDEDRGSKHGMAMLRQLSLGTSLSASTLTDCGLPPLCSDGETAENTLEAISPEQQCRAENRGKKEHVKKSAIKIKSVIQEEDHQGNAKENEQRLLPVVGTWEFELEDEEYLNFLELFLSYVLEKDSTGERDSSSELPLLKGFSSELRKRELHSLTFDVLTTIHRRQRDGNHSPRKHFCNDLPVFRAGCCFKPLKEGTTPELHTSPIWSEVSISKPAFSASCYPGQRSIRQQGLFGLRHRSNVALDQSVKGVPFCSQTTDRGGFTTEQPAGSFLFASQVSVEAVTELQQGLDPKLDSDFPELGRLLEWMVRWANRRALLQHHGKKIKDKAGRVWGNADEGVVIRVKASAPAVLTSLRLLECKYTALLGTGCYNVPIQVPEMQWTVAPVLQPGVERESSVDTGYPGSANTPITGLNQNLQGEISIGTCTDEPEELTFHRTPLSVDQDQQTYDAEQRQSISLGDLDVTPEKEGKDSDSEVLEESSSVTNGNNSHTSETSLKLADLDYSEQAEDVSSFESLPSCAGSPHSLPHLPKPTPSHILPEATAHTELSESTSDLPPNTTVNPPSPQPQNSSAAAATTDSSPHNQPSIQMPQIRQRLGEDLLRLVQHINYMSLGEVLGASFSSLQHAQQNSSVAQCDINVPSSFNTNFIPALSAQPSFSAGQQTHAFVPNARAHNTQFSQNPACTTAGQPTMQSSVKITSTTGQCQTASLPASASGAGVNYQEMQPLSVQAESPGTQLMESRRLIPSSQGLLTTTDPSHAVPSTPMLPLYNGSVQNDSALQVKSLKLLQLHHPLLHNQSALNYPPAQNTLHMATPEPYQHKFTHNEQTTSRKTDVEKLPSVPKRQLSFKPSHDRPPPRNSQPHMWSSEQSRGHQSSLPPALPAHTPMQDLRLLHIQPVPQNMITFPKIPLASSSTPSNVIAAPMGEAPVIKLLHIYPGHKMVMPVAARSPQMTRLISMEELTRSMNAEDAQLQQLRVDPSSESTRGALSSMKSSKRQKRREKTEKARKTEVTFRPNESIIPAQEPEDVPVSNQADLAEEIIPEHDITGFSDSLLSGQKLLNKAISTSAELHAFASTCKRAPDCHDAYTNTDPASPPLLVDKAVSAKASVMASSPKSYLQMYNEEAADTEATRPELERILDPSGRQFLSVLDLEDMMQHVLPDPSPEPQDIPSICPSLPTSAQLHVLAISAIRGAPADPQTADPIQKDLLKLSTDIQNENPLCSDTEHGVSERNTPCHSVAVDQSDYEICRAIKNQSVVPQRDSSSLPTVWFSSRLSDLDVQLAALQKIADDLEKDFSNSRMLVNTIEKLTTDKPSNVKTTTTVKKTVRLSVPQKAWTSRSDLDCEEEEESQEEEEFQNDSWQTAKGLSFNYSTSPPSHRAGPSCLHSPPRMRDEFNEPHRTSYAWTNENLGQSGLSDTVEILDELVKEGYLSSTELDFSTSHTAHQSSRPDQAQSSWMSQKRVRSEDERRELRIWMRRKQRERLAAYQKQRENLRERECKPFTISPTLKSKNRNRAPIGKTREEKEKFTLLEQYNQRTLEACALASDFLTSQTGLTPVPTRSLSAPPPGSPHRSYFVSDNDKKSLKLQSGQAVPQIRPQSAELQGLSSEDYRRRLGLHRPVTFLPGDRLSQVTRRGMLTDVKSKTKHHMVIHSEERHVENKRKTEKELDGGFPGRTAAGRGIRTEQARVEKRKVERSQFSRLQDQEDSDMVLAGLSEAQDYGATVDVSGMEWIDNLSECGSSNLSKIDWAAIERIVASEED</sequence>
<reference evidence="3" key="1">
    <citation type="submission" date="2025-08" db="UniProtKB">
        <authorList>
            <consortium name="RefSeq"/>
        </authorList>
    </citation>
    <scope>IDENTIFICATION</scope>
</reference>
<evidence type="ECO:0000256" key="1">
    <source>
        <dbReference type="SAM" id="MobiDB-lite"/>
    </source>
</evidence>
<dbReference type="InParanoid" id="A0A6P7JDQ9"/>
<organism evidence="2 3">
    <name type="scientific">Parambassis ranga</name>
    <name type="common">Indian glassy fish</name>
    <dbReference type="NCBI Taxonomy" id="210632"/>
    <lineage>
        <taxon>Eukaryota</taxon>
        <taxon>Metazoa</taxon>
        <taxon>Chordata</taxon>
        <taxon>Craniata</taxon>
        <taxon>Vertebrata</taxon>
        <taxon>Euteleostomi</taxon>
        <taxon>Actinopterygii</taxon>
        <taxon>Neopterygii</taxon>
        <taxon>Teleostei</taxon>
        <taxon>Neoteleostei</taxon>
        <taxon>Acanthomorphata</taxon>
        <taxon>Ovalentaria</taxon>
        <taxon>Ambassidae</taxon>
        <taxon>Parambassis</taxon>
    </lineage>
</organism>
<evidence type="ECO:0000313" key="2">
    <source>
        <dbReference type="Proteomes" id="UP000515145"/>
    </source>
</evidence>
<dbReference type="GO" id="GO:0060271">
    <property type="term" value="P:cilium assembly"/>
    <property type="evidence" value="ECO:0007669"/>
    <property type="project" value="TreeGrafter"/>
</dbReference>
<feature type="region of interest" description="Disordered" evidence="1">
    <location>
        <begin position="1842"/>
        <end position="1861"/>
    </location>
</feature>
<feature type="compositionally biased region" description="Polar residues" evidence="1">
    <location>
        <begin position="2806"/>
        <end position="2824"/>
    </location>
</feature>
<feature type="compositionally biased region" description="Polar residues" evidence="1">
    <location>
        <begin position="2885"/>
        <end position="2907"/>
    </location>
</feature>
<feature type="region of interest" description="Disordered" evidence="1">
    <location>
        <begin position="2786"/>
        <end position="2836"/>
    </location>
</feature>
<dbReference type="SUPFAM" id="SSF50978">
    <property type="entry name" value="WD40 repeat-like"/>
    <property type="match status" value="1"/>
</dbReference>
<feature type="compositionally biased region" description="Basic and acidic residues" evidence="1">
    <location>
        <begin position="2449"/>
        <end position="2459"/>
    </location>
</feature>
<feature type="region of interest" description="Disordered" evidence="1">
    <location>
        <begin position="2421"/>
        <end position="2460"/>
    </location>
</feature>
<name>A0A6P7JDQ9_9TELE</name>
<proteinExistence type="predicted"/>
<feature type="compositionally biased region" description="Polar residues" evidence="1">
    <location>
        <begin position="1889"/>
        <end position="1906"/>
    </location>
</feature>
<protein>
    <submittedName>
        <fullName evidence="3">Ciliogenesis and planar polarity effector 1 isoform X1</fullName>
    </submittedName>
</protein>
<dbReference type="GO" id="GO:0035869">
    <property type="term" value="C:ciliary transition zone"/>
    <property type="evidence" value="ECO:0007669"/>
    <property type="project" value="TreeGrafter"/>
</dbReference>
<feature type="compositionally biased region" description="Polar residues" evidence="1">
    <location>
        <begin position="2308"/>
        <end position="2325"/>
    </location>
</feature>
<feature type="region of interest" description="Disordered" evidence="1">
    <location>
        <begin position="1961"/>
        <end position="2037"/>
    </location>
</feature>
<dbReference type="GeneID" id="114443926"/>
<feature type="region of interest" description="Disordered" evidence="1">
    <location>
        <begin position="3090"/>
        <end position="3137"/>
    </location>
</feature>
<feature type="compositionally biased region" description="Polar residues" evidence="1">
    <location>
        <begin position="1933"/>
        <end position="1943"/>
    </location>
</feature>
<feature type="region of interest" description="Disordered" evidence="1">
    <location>
        <begin position="2885"/>
        <end position="2911"/>
    </location>
</feature>
<gene>
    <name evidence="3" type="primary">cplane1</name>
</gene>
<dbReference type="OrthoDB" id="5974632at2759"/>
<evidence type="ECO:0000313" key="3">
    <source>
        <dbReference type="RefSeq" id="XP_028274106.1"/>
    </source>
</evidence>
<feature type="compositionally biased region" description="Low complexity" evidence="1">
    <location>
        <begin position="2004"/>
        <end position="2029"/>
    </location>
</feature>
<accession>A0A6P7JDQ9</accession>
<dbReference type="PANTHER" id="PTHR14492">
    <property type="entry name" value="JBTS17"/>
    <property type="match status" value="1"/>
</dbReference>
<dbReference type="CTD" id="65250"/>
<dbReference type="InterPro" id="IPR036322">
    <property type="entry name" value="WD40_repeat_dom_sf"/>
</dbReference>
<keyword evidence="2" id="KW-1185">Reference proteome</keyword>